<name>A0A2A9MDW5_BESBE</name>
<feature type="compositionally biased region" description="Basic and acidic residues" evidence="2">
    <location>
        <begin position="1377"/>
        <end position="1399"/>
    </location>
</feature>
<feature type="compositionally biased region" description="Gly residues" evidence="2">
    <location>
        <begin position="449"/>
        <end position="459"/>
    </location>
</feature>
<accession>A0A2A9MDW5</accession>
<keyword evidence="1" id="KW-0175">Coiled coil</keyword>
<feature type="compositionally biased region" description="Basic and acidic residues" evidence="2">
    <location>
        <begin position="1440"/>
        <end position="1482"/>
    </location>
</feature>
<feature type="region of interest" description="Disordered" evidence="2">
    <location>
        <begin position="1368"/>
        <end position="1411"/>
    </location>
</feature>
<dbReference type="OrthoDB" id="392925at2759"/>
<feature type="domain" description="RNase NYN" evidence="3">
    <location>
        <begin position="1849"/>
        <end position="2011"/>
    </location>
</feature>
<feature type="region of interest" description="Disordered" evidence="2">
    <location>
        <begin position="414"/>
        <end position="480"/>
    </location>
</feature>
<dbReference type="InterPro" id="IPR021869">
    <property type="entry name" value="RNase_Zc3h12_NYN"/>
</dbReference>
<feature type="compositionally biased region" description="Basic and acidic residues" evidence="2">
    <location>
        <begin position="52"/>
        <end position="67"/>
    </location>
</feature>
<evidence type="ECO:0000313" key="4">
    <source>
        <dbReference type="EMBL" id="PFH36698.1"/>
    </source>
</evidence>
<feature type="region of interest" description="Disordered" evidence="2">
    <location>
        <begin position="1673"/>
        <end position="1701"/>
    </location>
</feature>
<dbReference type="Gene3D" id="1.25.40.10">
    <property type="entry name" value="Tetratricopeptide repeat domain"/>
    <property type="match status" value="1"/>
</dbReference>
<feature type="compositionally biased region" description="Basic residues" evidence="2">
    <location>
        <begin position="267"/>
        <end position="278"/>
    </location>
</feature>
<evidence type="ECO:0000259" key="3">
    <source>
        <dbReference type="Pfam" id="PF11977"/>
    </source>
</evidence>
<feature type="region of interest" description="Disordered" evidence="2">
    <location>
        <begin position="604"/>
        <end position="625"/>
    </location>
</feature>
<dbReference type="GO" id="GO:0003729">
    <property type="term" value="F:mRNA binding"/>
    <property type="evidence" value="ECO:0007669"/>
    <property type="project" value="TreeGrafter"/>
</dbReference>
<feature type="compositionally biased region" description="Low complexity" evidence="2">
    <location>
        <begin position="12"/>
        <end position="29"/>
    </location>
</feature>
<feature type="compositionally biased region" description="Basic residues" evidence="2">
    <location>
        <begin position="1521"/>
        <end position="1531"/>
    </location>
</feature>
<feature type="region of interest" description="Disordered" evidence="2">
    <location>
        <begin position="1439"/>
        <end position="1488"/>
    </location>
</feature>
<feature type="compositionally biased region" description="Basic and acidic residues" evidence="2">
    <location>
        <begin position="245"/>
        <end position="254"/>
    </location>
</feature>
<dbReference type="GO" id="GO:0004521">
    <property type="term" value="F:RNA endonuclease activity"/>
    <property type="evidence" value="ECO:0007669"/>
    <property type="project" value="TreeGrafter"/>
</dbReference>
<reference evidence="4 5" key="1">
    <citation type="submission" date="2017-09" db="EMBL/GenBank/DDBJ databases">
        <title>Genome sequencing of Besnoitia besnoiti strain Bb-Ger1.</title>
        <authorList>
            <person name="Schares G."/>
            <person name="Venepally P."/>
            <person name="Lorenzi H.A."/>
        </authorList>
    </citation>
    <scope>NUCLEOTIDE SEQUENCE [LARGE SCALE GENOMIC DNA]</scope>
    <source>
        <strain evidence="4 5">Bb-Ger1</strain>
    </source>
</reference>
<feature type="compositionally biased region" description="Basic and acidic residues" evidence="2">
    <location>
        <begin position="830"/>
        <end position="839"/>
    </location>
</feature>
<feature type="compositionally biased region" description="Basic and acidic residues" evidence="2">
    <location>
        <begin position="75"/>
        <end position="86"/>
    </location>
</feature>
<feature type="region of interest" description="Disordered" evidence="2">
    <location>
        <begin position="1"/>
        <end position="103"/>
    </location>
</feature>
<evidence type="ECO:0000313" key="5">
    <source>
        <dbReference type="Proteomes" id="UP000224006"/>
    </source>
</evidence>
<feature type="region of interest" description="Disordered" evidence="2">
    <location>
        <begin position="1728"/>
        <end position="1843"/>
    </location>
</feature>
<dbReference type="Pfam" id="PF11977">
    <property type="entry name" value="RNase_Zc3h12a"/>
    <property type="match status" value="1"/>
</dbReference>
<sequence>MEADVNSRERPGASASSSSAGSPAPRRQPLPLFIPRGRRSAGLGDAAEDEESAVRHVEEPLEFLQREHARRRRDPLRSDARRDQLRSGRGSLMYADRLEEEEESEALRQRAWEAEVSRRLQGRANVVLPDSQYPSMVRLEQAQRLYSLFSASAPRHSGRTAASADDEGGSGDGTDSAEPSAEEERQAGGGSESDAPSSPASLRGAAPAVRRDSALAKPRGAPAQRHARCEGGDEGEGEGRLNGGRRKDEAEECKSGSGSGRAGLVKAQRKGNRDRRGRTTQVEGAAEEAPAAAQDFVLTASRRISYGAGTVAARATLNRLWQAHHQKSIKQHQLLLAEQQKNVKKAEERKAALLLALPSIPPASYAHLLGAVEHSLEEEKLIQVELETELLQAIDEATGVYRQLRKNVLKLVSSAEDKERDEDAAASQEKRATPGTAEGFPDADKDGVPEGGETCGGEGAAETSDRAESQRERWRKREAGRQRKRCAQHVLALLSSILGDLQRYREQLDPPVCLPSSPAGATAGQLSASLTQVRLASARDAPAEGSGYAASVAELLLGDCLSPSLRQAFFCYLEGLAHFPHDGLVFNQMAMLCTKLQQAEQRRREQRSALVGADRGRPAAATEETRLQDAMEGSCVVAVQALAAVYWCLRALLCAFPLRMGDGLSVLLQRLATQDEEHVKKLAPAAGACTAGVSAGVASASLGSAAPASAASAEAVGRRGVWGAKAQVREHRQAAIAVTRNPLAVFVSLYFRVLHLLHCRGDFAHFHLHASECLAALSHLHGVWTPHTAQHEAFFLFVVLSPLICALDAARGCKRIQALVAHALATTRSGRQERGDEGGRVVAEQDVPESGACESRGEGKERREGAEDAANASVTIRLYGEVPSSLRHVDRLEAVVAAVVAKQTQSSREAQEIAAEAASPRAEGGETRDATAAPLRDCEAAAGAGPADAETERDDADSACVLLALQFGCELATALATQAIELIRQLKATKRSEENWQQHAGATPPTCAQGAPPRPRAPLPTRQASPDGLAAQLSAVLAPICVFVVFLRSHSEIFFSESFAAVGALRRQVATAAVLLFPPLLEKEKAEQRDRSILELVQQKLPEDFLLLGLLDAPLTLPPEAPYDTRATSQSPRARGEQSASAEDTAAARRDAERKNGEEERAEAEVAAGDSPETEKSGDEDEGSSEEVLLLNKPILLLSSPARRRERGSLRRPSQAASSAESSSDFDAGNARPSREQARAAGESDGAAQQVGAVEGSARGDAETAGRTEPDRDARDASRAASPQSPLRLPRRRRFPSPPVLCSVDAEERATSSFQARCARLWSLCVDTPEFQDMFRFALQVALHNREKLFLLQLQKERERQLRARLNGRTPVAADLARAKDEEPRPQETSPREKARGVGEQDANEGGASRAAAARITTADLLAQVNRAWIQKTGRAAAARRLEDAQPGSEDRQRRASVGRDTRSDGGERGEAEEAEEPREGGDAVAATDAIYYGFDPRDFVEDSADEKEEEEAFVPSYLASRRHRRRRPQLRRRDAAEASEEASGLEAQKSASSSPAPASPSAASPPRAAPEKAQVSSPPPRTAFSAARAVIYEEMKRQFEECAYARGLLTTRASPLSSHAHARNAEDDVLSRATPTCTTPSCENAAEEASTSPCPAVASLFPPLAGVLPLASLPAPARGDAKPARPRGEGRERRDVGGSRKAFVGSHAAPSAAFNCHLGALDAARGARRPRRRAGSGAEAAFTSRAPHGLAASPSERESEGEGTASEDAGVGLRDAGHEGDEARAAGGLREPEKRGTLRGSDLRPQDGSAGLSAMRRSERAREGPSQGASLAFASPLAPPSPSEGVGKLIVVDGSNVAMRHGGGRTGGLTKAFSTKGIQQAVDYYKRRGYTVRVFLPDYVLSYGAVGEAKRMQKMTFPVKEQLTTRIPDSLDALHQLMRAGLVVNTPSQDYDDSYAIMYAMKHDGCIVTNDLYRDFITKSEAPHSIRRWMRLHLISFVFIEDEFIPNPDFRWPPPPSPSSRPQPA</sequence>
<dbReference type="VEuPathDB" id="ToxoDB:BESB_048900"/>
<dbReference type="EMBL" id="NWUJ01000003">
    <property type="protein sequence ID" value="PFH36698.1"/>
    <property type="molecule type" value="Genomic_DNA"/>
</dbReference>
<feature type="region of interest" description="Disordered" evidence="2">
    <location>
        <begin position="994"/>
        <end position="1023"/>
    </location>
</feature>
<dbReference type="PANTHER" id="PTHR12876:SF35">
    <property type="entry name" value="LD08718P-RELATED"/>
    <property type="match status" value="1"/>
</dbReference>
<feature type="region of interest" description="Disordered" evidence="2">
    <location>
        <begin position="1119"/>
        <end position="1298"/>
    </location>
</feature>
<feature type="compositionally biased region" description="Basic and acidic residues" evidence="2">
    <location>
        <begin position="1"/>
        <end position="11"/>
    </location>
</feature>
<proteinExistence type="predicted"/>
<dbReference type="GeneID" id="40309820"/>
<comment type="caution">
    <text evidence="4">The sequence shown here is derived from an EMBL/GenBank/DDBJ whole genome shotgun (WGS) entry which is preliminary data.</text>
</comment>
<feature type="compositionally biased region" description="Basic and acidic residues" evidence="2">
    <location>
        <begin position="463"/>
        <end position="480"/>
    </location>
</feature>
<organism evidence="4 5">
    <name type="scientific">Besnoitia besnoiti</name>
    <name type="common">Apicomplexan protozoan</name>
    <dbReference type="NCBI Taxonomy" id="94643"/>
    <lineage>
        <taxon>Eukaryota</taxon>
        <taxon>Sar</taxon>
        <taxon>Alveolata</taxon>
        <taxon>Apicomplexa</taxon>
        <taxon>Conoidasida</taxon>
        <taxon>Coccidia</taxon>
        <taxon>Eucoccidiorida</taxon>
        <taxon>Eimeriorina</taxon>
        <taxon>Sarcocystidae</taxon>
        <taxon>Besnoitia</taxon>
    </lineage>
</organism>
<feature type="compositionally biased region" description="Basic and acidic residues" evidence="2">
    <location>
        <begin position="415"/>
        <end position="432"/>
    </location>
</feature>
<dbReference type="InterPro" id="IPR011990">
    <property type="entry name" value="TPR-like_helical_dom_sf"/>
</dbReference>
<feature type="compositionally biased region" description="Basic and acidic residues" evidence="2">
    <location>
        <begin position="1680"/>
        <end position="1699"/>
    </location>
</feature>
<feature type="coiled-coil region" evidence="1">
    <location>
        <begin position="329"/>
        <end position="356"/>
    </location>
</feature>
<dbReference type="Proteomes" id="UP000224006">
    <property type="component" value="Chromosome III"/>
</dbReference>
<protein>
    <recommendedName>
        <fullName evidence="3">RNase NYN domain-containing protein</fullName>
    </recommendedName>
</protein>
<feature type="compositionally biased region" description="Basic and acidic residues" evidence="2">
    <location>
        <begin position="1146"/>
        <end position="1159"/>
    </location>
</feature>
<dbReference type="RefSeq" id="XP_029220707.1">
    <property type="nucleotide sequence ID" value="XM_029363341.1"/>
</dbReference>
<evidence type="ECO:0000256" key="2">
    <source>
        <dbReference type="SAM" id="MobiDB-lite"/>
    </source>
</evidence>
<feature type="region of interest" description="Disordered" evidence="2">
    <location>
        <begin position="151"/>
        <end position="291"/>
    </location>
</feature>
<feature type="compositionally biased region" description="Low complexity" evidence="2">
    <location>
        <begin position="1211"/>
        <end position="1223"/>
    </location>
</feature>
<dbReference type="InterPro" id="IPR051101">
    <property type="entry name" value="ZC3H12/N4BP1_RNase_Reg"/>
</dbReference>
<feature type="compositionally biased region" description="Low complexity" evidence="2">
    <location>
        <begin position="1186"/>
        <end position="1198"/>
    </location>
</feature>
<feature type="compositionally biased region" description="Basic and acidic residues" evidence="2">
    <location>
        <begin position="1258"/>
        <end position="1278"/>
    </location>
</feature>
<feature type="compositionally biased region" description="Basic and acidic residues" evidence="2">
    <location>
        <begin position="855"/>
        <end position="866"/>
    </location>
</feature>
<feature type="compositionally biased region" description="Low complexity" evidence="2">
    <location>
        <begin position="1279"/>
        <end position="1288"/>
    </location>
</feature>
<dbReference type="KEGG" id="bbes:BESB_048900"/>
<feature type="region of interest" description="Disordered" evidence="2">
    <location>
        <begin position="828"/>
        <end position="868"/>
    </location>
</feature>
<feature type="region of interest" description="Disordered" evidence="2">
    <location>
        <begin position="1502"/>
        <end position="1583"/>
    </location>
</feature>
<dbReference type="PANTHER" id="PTHR12876">
    <property type="entry name" value="N4BP1-RELATED"/>
    <property type="match status" value="1"/>
</dbReference>
<dbReference type="Gene3D" id="3.40.50.11980">
    <property type="match status" value="1"/>
</dbReference>
<dbReference type="GO" id="GO:0005634">
    <property type="term" value="C:nucleus"/>
    <property type="evidence" value="ECO:0007669"/>
    <property type="project" value="TreeGrafter"/>
</dbReference>
<feature type="compositionally biased region" description="Acidic residues" evidence="2">
    <location>
        <begin position="1502"/>
        <end position="1513"/>
    </location>
</feature>
<evidence type="ECO:0000256" key="1">
    <source>
        <dbReference type="SAM" id="Coils"/>
    </source>
</evidence>
<gene>
    <name evidence="4" type="ORF">BESB_048900</name>
</gene>
<feature type="compositionally biased region" description="Basic and acidic residues" evidence="2">
    <location>
        <begin position="1776"/>
        <end position="1806"/>
    </location>
</feature>
<keyword evidence="5" id="KW-1185">Reference proteome</keyword>
<feature type="compositionally biased region" description="Low complexity" evidence="2">
    <location>
        <begin position="1542"/>
        <end position="1567"/>
    </location>
</feature>
<dbReference type="GO" id="GO:0036464">
    <property type="term" value="C:cytoplasmic ribonucleoprotein granule"/>
    <property type="evidence" value="ECO:0007669"/>
    <property type="project" value="TreeGrafter"/>
</dbReference>
<feature type="region of interest" description="Disordered" evidence="2">
    <location>
        <begin position="906"/>
        <end position="934"/>
    </location>
</feature>